<proteinExistence type="predicted"/>
<feature type="region of interest" description="Disordered" evidence="1">
    <location>
        <begin position="44"/>
        <end position="69"/>
    </location>
</feature>
<dbReference type="AlphaFoldDB" id="A0A0L0F728"/>
<dbReference type="GeneID" id="25915565"/>
<evidence type="ECO:0000313" key="3">
    <source>
        <dbReference type="Proteomes" id="UP000054560"/>
    </source>
</evidence>
<dbReference type="OrthoDB" id="432953at2759"/>
<protein>
    <submittedName>
        <fullName evidence="2">Uncharacterized protein</fullName>
    </submittedName>
</protein>
<organism evidence="2 3">
    <name type="scientific">Sphaeroforma arctica JP610</name>
    <dbReference type="NCBI Taxonomy" id="667725"/>
    <lineage>
        <taxon>Eukaryota</taxon>
        <taxon>Ichthyosporea</taxon>
        <taxon>Ichthyophonida</taxon>
        <taxon>Sphaeroforma</taxon>
    </lineage>
</organism>
<accession>A0A0L0F728</accession>
<dbReference type="EMBL" id="KQ247147">
    <property type="protein sequence ID" value="KNC72381.1"/>
    <property type="molecule type" value="Genomic_DNA"/>
</dbReference>
<gene>
    <name evidence="2" type="ORF">SARC_15061</name>
</gene>
<evidence type="ECO:0000313" key="2">
    <source>
        <dbReference type="EMBL" id="KNC72381.1"/>
    </source>
</evidence>
<feature type="non-terminal residue" evidence="2">
    <location>
        <position position="1"/>
    </location>
</feature>
<name>A0A0L0F728_9EUKA</name>
<dbReference type="RefSeq" id="XP_014146283.1">
    <property type="nucleotide sequence ID" value="XM_014290808.1"/>
</dbReference>
<feature type="compositionally biased region" description="Polar residues" evidence="1">
    <location>
        <begin position="163"/>
        <end position="179"/>
    </location>
</feature>
<feature type="compositionally biased region" description="Polar residues" evidence="1">
    <location>
        <begin position="129"/>
        <end position="143"/>
    </location>
</feature>
<keyword evidence="3" id="KW-1185">Reference proteome</keyword>
<feature type="region of interest" description="Disordered" evidence="1">
    <location>
        <begin position="129"/>
        <end position="149"/>
    </location>
</feature>
<dbReference type="Proteomes" id="UP000054560">
    <property type="component" value="Unassembled WGS sequence"/>
</dbReference>
<feature type="compositionally biased region" description="Polar residues" evidence="1">
    <location>
        <begin position="47"/>
        <end position="69"/>
    </location>
</feature>
<feature type="region of interest" description="Disordered" evidence="1">
    <location>
        <begin position="163"/>
        <end position="190"/>
    </location>
</feature>
<evidence type="ECO:0000256" key="1">
    <source>
        <dbReference type="SAM" id="MobiDB-lite"/>
    </source>
</evidence>
<reference evidence="2 3" key="1">
    <citation type="submission" date="2011-02" db="EMBL/GenBank/DDBJ databases">
        <title>The Genome Sequence of Sphaeroforma arctica JP610.</title>
        <authorList>
            <consortium name="The Broad Institute Genome Sequencing Platform"/>
            <person name="Russ C."/>
            <person name="Cuomo C."/>
            <person name="Young S.K."/>
            <person name="Zeng Q."/>
            <person name="Gargeya S."/>
            <person name="Alvarado L."/>
            <person name="Berlin A."/>
            <person name="Chapman S.B."/>
            <person name="Chen Z."/>
            <person name="Freedman E."/>
            <person name="Gellesch M."/>
            <person name="Goldberg J."/>
            <person name="Griggs A."/>
            <person name="Gujja S."/>
            <person name="Heilman E."/>
            <person name="Heiman D."/>
            <person name="Howarth C."/>
            <person name="Mehta T."/>
            <person name="Neiman D."/>
            <person name="Pearson M."/>
            <person name="Roberts A."/>
            <person name="Saif S."/>
            <person name="Shea T."/>
            <person name="Shenoy N."/>
            <person name="Sisk P."/>
            <person name="Stolte C."/>
            <person name="Sykes S."/>
            <person name="White J."/>
            <person name="Yandava C."/>
            <person name="Burger G."/>
            <person name="Gray M.W."/>
            <person name="Holland P.W.H."/>
            <person name="King N."/>
            <person name="Lang F.B.F."/>
            <person name="Roger A.J."/>
            <person name="Ruiz-Trillo I."/>
            <person name="Haas B."/>
            <person name="Nusbaum C."/>
            <person name="Birren B."/>
        </authorList>
    </citation>
    <scope>NUCLEOTIDE SEQUENCE [LARGE SCALE GENOMIC DNA]</scope>
    <source>
        <strain evidence="2 3">JP610</strain>
    </source>
</reference>
<sequence>LVDELAKRKEVGQCKTQGDRLKVLNCIRLLTRLIPILSETPIVKPASTKSSGDGANISTATGSANTAAHSSGRELMNRLFWKERPITLYRKSHVAVDTANTKGTSTDDLDVQFALDVDNQNIGADVSEQMSNAQLGDNETPTRASAGDVHGMDLQRLPSVSSITSENALHTPRPSSTDSLAARVRAETSR</sequence>